<dbReference type="Pfam" id="PF07715">
    <property type="entry name" value="Plug"/>
    <property type="match status" value="1"/>
</dbReference>
<keyword evidence="10 11" id="KW-0998">Cell outer membrane</keyword>
<gene>
    <name evidence="16" type="ORF">J1N51_05905</name>
</gene>
<evidence type="ECO:0000313" key="17">
    <source>
        <dbReference type="Proteomes" id="UP000682739"/>
    </source>
</evidence>
<feature type="domain" description="TonB-dependent receptor-like beta-barrel" evidence="14">
    <location>
        <begin position="239"/>
        <end position="638"/>
    </location>
</feature>
<feature type="domain" description="TonB-dependent receptor plug" evidence="15">
    <location>
        <begin position="56"/>
        <end position="165"/>
    </location>
</feature>
<dbReference type="AlphaFoldDB" id="A0A975HJ63"/>
<dbReference type="InterPro" id="IPR039426">
    <property type="entry name" value="TonB-dep_rcpt-like"/>
</dbReference>
<feature type="signal peptide" evidence="13">
    <location>
        <begin position="1"/>
        <end position="26"/>
    </location>
</feature>
<dbReference type="Gene3D" id="2.40.170.20">
    <property type="entry name" value="TonB-dependent receptor, beta-barrel domain"/>
    <property type="match status" value="1"/>
</dbReference>
<keyword evidence="4 11" id="KW-1134">Transmembrane beta strand</keyword>
<feature type="chain" id="PRO_5037447234" evidence="13">
    <location>
        <begin position="27"/>
        <end position="677"/>
    </location>
</feature>
<dbReference type="Pfam" id="PF00593">
    <property type="entry name" value="TonB_dep_Rec_b-barrel"/>
    <property type="match status" value="1"/>
</dbReference>
<dbReference type="InterPro" id="IPR037066">
    <property type="entry name" value="Plug_dom_sf"/>
</dbReference>
<name>A0A975HJ63_9GAMM</name>
<keyword evidence="8 11" id="KW-0472">Membrane</keyword>
<evidence type="ECO:0000256" key="6">
    <source>
        <dbReference type="ARBA" id="ARBA00022729"/>
    </source>
</evidence>
<evidence type="ECO:0000256" key="10">
    <source>
        <dbReference type="ARBA" id="ARBA00023237"/>
    </source>
</evidence>
<dbReference type="PROSITE" id="PS52016">
    <property type="entry name" value="TONB_DEPENDENT_REC_3"/>
    <property type="match status" value="1"/>
</dbReference>
<keyword evidence="6 13" id="KW-0732">Signal</keyword>
<dbReference type="InterPro" id="IPR036942">
    <property type="entry name" value="Beta-barrel_TonB_sf"/>
</dbReference>
<sequence>MKRINILACVSVCAGVLLSTSSVALAKKADFFDLPLEELLNVEVSIASTSPEAIITAPATISFFTRDRLARLGITKLHQLYRFIPGFYSAFNSTEDNQSYISVRGQSQKYGSTVLFLYNGQRINDDYSGGLTYFIRQFDLSNVERIEVIRGPGSATYGANAFNAVINIITKTEDTLSVSTGNNLTLDGNLGLTYQVDDLQLALNVNHYDHDGQRYDNVYDRFGRQNQSTDPQTANQIEASASYQSFTWRYLFQQNSRDNFYLYNNLYDGLNRVDLKNQIHQLEYKLVDTGEFGLNLSAQSSTNQRESMGVQALQGMPGFAEDDVLFGFNIEHKSLQLNLSSYLLFEDGSRLSFGTSYQRSQVPEAFFISNYNIFTDLSYLNELRYFNERELQTVSDKTREISSIYGQYNLQVTPDLNVSAGLRHDHYNDITSAWSPRVAAVYNVSPKSVVKLLYNEAFRVPSIGDLYEDQSNLSPGSSDVKTAELQSLELSYNYVDDRYFVSVTLFENDVSNLIGFTNEQRSSVTNISHNLSRGIELDSQIQLSPNVNLLLAYTNMLSNKSTTILHDKGVMSEKMTPDQYANVAIDFNITSALTVNVQANWRDKVDLLQDKGSLWLFDGLVNYQVSERSLLRLQFHNLTDKSYFHPYSQSLGVNENGIVQQVPARGREIEVGWRYSF</sequence>
<dbReference type="Gene3D" id="2.170.130.10">
    <property type="entry name" value="TonB-dependent receptor, plug domain"/>
    <property type="match status" value="1"/>
</dbReference>
<evidence type="ECO:0000256" key="9">
    <source>
        <dbReference type="ARBA" id="ARBA00023170"/>
    </source>
</evidence>
<keyword evidence="17" id="KW-1185">Reference proteome</keyword>
<comment type="similarity">
    <text evidence="2">Belongs to the TonB-dependent receptor family. Hemoglobin/haptoglobin binding protein subfamily.</text>
</comment>
<keyword evidence="3 11" id="KW-0813">Transport</keyword>
<evidence type="ECO:0000256" key="8">
    <source>
        <dbReference type="ARBA" id="ARBA00023136"/>
    </source>
</evidence>
<comment type="subcellular location">
    <subcellularLocation>
        <location evidence="1 11">Cell outer membrane</location>
        <topology evidence="1 11">Multi-pass membrane protein</topology>
    </subcellularLocation>
</comment>
<keyword evidence="5 11" id="KW-0812">Transmembrane</keyword>
<evidence type="ECO:0000256" key="13">
    <source>
        <dbReference type="SAM" id="SignalP"/>
    </source>
</evidence>
<dbReference type="GO" id="GO:0009279">
    <property type="term" value="C:cell outer membrane"/>
    <property type="evidence" value="ECO:0007669"/>
    <property type="project" value="UniProtKB-SubCell"/>
</dbReference>
<keyword evidence="9 16" id="KW-0675">Receptor</keyword>
<reference evidence="16" key="1">
    <citation type="submission" date="2021-03" db="EMBL/GenBank/DDBJ databases">
        <title>Description of Psychrosphaera ytuae sp. nov. isolated from deep sea sediment of South China Sea.</title>
        <authorList>
            <person name="Zhang J."/>
            <person name="Xu X.-D."/>
        </authorList>
    </citation>
    <scope>NUCLEOTIDE SEQUENCE</scope>
    <source>
        <strain evidence="16">MTZ26</strain>
    </source>
</reference>
<accession>A0A975HJ63</accession>
<dbReference type="KEGG" id="psym:J1N51_05905"/>
<evidence type="ECO:0000256" key="1">
    <source>
        <dbReference type="ARBA" id="ARBA00004571"/>
    </source>
</evidence>
<protein>
    <submittedName>
        <fullName evidence="16">TonB-dependent receptor</fullName>
    </submittedName>
</protein>
<evidence type="ECO:0000256" key="11">
    <source>
        <dbReference type="PROSITE-ProRule" id="PRU01360"/>
    </source>
</evidence>
<evidence type="ECO:0000259" key="15">
    <source>
        <dbReference type="Pfam" id="PF07715"/>
    </source>
</evidence>
<dbReference type="InterPro" id="IPR012910">
    <property type="entry name" value="Plug_dom"/>
</dbReference>
<evidence type="ECO:0000256" key="4">
    <source>
        <dbReference type="ARBA" id="ARBA00022452"/>
    </source>
</evidence>
<evidence type="ECO:0000256" key="3">
    <source>
        <dbReference type="ARBA" id="ARBA00022448"/>
    </source>
</evidence>
<evidence type="ECO:0000259" key="14">
    <source>
        <dbReference type="Pfam" id="PF00593"/>
    </source>
</evidence>
<dbReference type="GO" id="GO:0015344">
    <property type="term" value="F:siderophore uptake transmembrane transporter activity"/>
    <property type="evidence" value="ECO:0007669"/>
    <property type="project" value="TreeGrafter"/>
</dbReference>
<dbReference type="EMBL" id="CP072110">
    <property type="protein sequence ID" value="QTH64981.1"/>
    <property type="molecule type" value="Genomic_DNA"/>
</dbReference>
<organism evidence="16 17">
    <name type="scientific">Psychrosphaera ytuae</name>
    <dbReference type="NCBI Taxonomy" id="2820710"/>
    <lineage>
        <taxon>Bacteria</taxon>
        <taxon>Pseudomonadati</taxon>
        <taxon>Pseudomonadota</taxon>
        <taxon>Gammaproteobacteria</taxon>
        <taxon>Alteromonadales</taxon>
        <taxon>Pseudoalteromonadaceae</taxon>
        <taxon>Psychrosphaera</taxon>
    </lineage>
</organism>
<dbReference type="PANTHER" id="PTHR30069">
    <property type="entry name" value="TONB-DEPENDENT OUTER MEMBRANE RECEPTOR"/>
    <property type="match status" value="1"/>
</dbReference>
<dbReference type="PANTHER" id="PTHR30069:SF29">
    <property type="entry name" value="HEMOGLOBIN AND HEMOGLOBIN-HAPTOGLOBIN-BINDING PROTEIN 1-RELATED"/>
    <property type="match status" value="1"/>
</dbReference>
<evidence type="ECO:0000256" key="5">
    <source>
        <dbReference type="ARBA" id="ARBA00022692"/>
    </source>
</evidence>
<dbReference type="InterPro" id="IPR000531">
    <property type="entry name" value="Beta-barrel_TonB"/>
</dbReference>
<dbReference type="RefSeq" id="WP_208833016.1">
    <property type="nucleotide sequence ID" value="NZ_CP072110.1"/>
</dbReference>
<evidence type="ECO:0000256" key="7">
    <source>
        <dbReference type="ARBA" id="ARBA00023077"/>
    </source>
</evidence>
<evidence type="ECO:0000256" key="2">
    <source>
        <dbReference type="ARBA" id="ARBA00008143"/>
    </source>
</evidence>
<keyword evidence="7 12" id="KW-0798">TonB box</keyword>
<dbReference type="GO" id="GO:0044718">
    <property type="term" value="P:siderophore transmembrane transport"/>
    <property type="evidence" value="ECO:0007669"/>
    <property type="project" value="TreeGrafter"/>
</dbReference>
<evidence type="ECO:0000313" key="16">
    <source>
        <dbReference type="EMBL" id="QTH64981.1"/>
    </source>
</evidence>
<dbReference type="SUPFAM" id="SSF56935">
    <property type="entry name" value="Porins"/>
    <property type="match status" value="1"/>
</dbReference>
<proteinExistence type="inferred from homology"/>
<dbReference type="Proteomes" id="UP000682739">
    <property type="component" value="Chromosome"/>
</dbReference>
<evidence type="ECO:0000256" key="12">
    <source>
        <dbReference type="RuleBase" id="RU003357"/>
    </source>
</evidence>